<keyword evidence="11" id="KW-0966">Cell projection</keyword>
<evidence type="ECO:0000256" key="7">
    <source>
        <dbReference type="ARBA" id="ARBA00022741"/>
    </source>
</evidence>
<dbReference type="InterPro" id="IPR008280">
    <property type="entry name" value="Tub_FtsZ_C"/>
</dbReference>
<dbReference type="AlphaFoldDB" id="A0AAJ6VMZ1"/>
<dbReference type="GO" id="GO:0005200">
    <property type="term" value="F:structural constituent of cytoskeleton"/>
    <property type="evidence" value="ECO:0007669"/>
    <property type="project" value="InterPro"/>
</dbReference>
<dbReference type="RefSeq" id="XP_011495718.1">
    <property type="nucleotide sequence ID" value="XM_011497416.1"/>
</dbReference>
<evidence type="ECO:0000256" key="11">
    <source>
        <dbReference type="ARBA" id="ARBA00023273"/>
    </source>
</evidence>
<dbReference type="GeneID" id="105360506"/>
<dbReference type="PRINTS" id="PR01224">
    <property type="entry name" value="DELTATUBULIN"/>
</dbReference>
<evidence type="ECO:0000256" key="3">
    <source>
        <dbReference type="ARBA" id="ARBA00004138"/>
    </source>
</evidence>
<evidence type="ECO:0000256" key="2">
    <source>
        <dbReference type="ARBA" id="ARBA00004123"/>
    </source>
</evidence>
<dbReference type="Pfam" id="PF00091">
    <property type="entry name" value="Tubulin"/>
    <property type="match status" value="1"/>
</dbReference>
<evidence type="ECO:0000256" key="12">
    <source>
        <dbReference type="ARBA" id="ARBA00030594"/>
    </source>
</evidence>
<keyword evidence="16" id="KW-1185">Reference proteome</keyword>
<evidence type="ECO:0000256" key="4">
    <source>
        <dbReference type="ARBA" id="ARBA00009636"/>
    </source>
</evidence>
<dbReference type="GO" id="GO:0005874">
    <property type="term" value="C:microtubule"/>
    <property type="evidence" value="ECO:0007669"/>
    <property type="project" value="UniProtKB-KW"/>
</dbReference>
<comment type="function">
    <text evidence="13">Acts as a positive regulator of hedgehog signaling and regulates ciliary function.</text>
</comment>
<dbReference type="SMART" id="SM00864">
    <property type="entry name" value="Tubulin"/>
    <property type="match status" value="1"/>
</dbReference>
<evidence type="ECO:0000259" key="15">
    <source>
        <dbReference type="SMART" id="SM00864"/>
    </source>
</evidence>
<dbReference type="SUPFAM" id="SSF55307">
    <property type="entry name" value="Tubulin C-terminal domain-like"/>
    <property type="match status" value="1"/>
</dbReference>
<accession>A0AAJ6VMZ1</accession>
<gene>
    <name evidence="17 18 19" type="primary">LOC105360506</name>
</gene>
<dbReference type="GO" id="GO:0005814">
    <property type="term" value="C:centriole"/>
    <property type="evidence" value="ECO:0007669"/>
    <property type="project" value="UniProtKB-SubCell"/>
</dbReference>
<evidence type="ECO:0000313" key="17">
    <source>
        <dbReference type="RefSeq" id="XP_011495717.1"/>
    </source>
</evidence>
<dbReference type="GO" id="GO:0005634">
    <property type="term" value="C:nucleus"/>
    <property type="evidence" value="ECO:0007669"/>
    <property type="project" value="UniProtKB-SubCell"/>
</dbReference>
<dbReference type="PRINTS" id="PR01161">
    <property type="entry name" value="TUBULIN"/>
</dbReference>
<evidence type="ECO:0000313" key="16">
    <source>
        <dbReference type="Proteomes" id="UP000695007"/>
    </source>
</evidence>
<dbReference type="RefSeq" id="XP_011495717.1">
    <property type="nucleotide sequence ID" value="XM_011497415.1"/>
</dbReference>
<dbReference type="GO" id="GO:0007017">
    <property type="term" value="P:microtubule-based process"/>
    <property type="evidence" value="ECO:0007669"/>
    <property type="project" value="InterPro"/>
</dbReference>
<keyword evidence="6 14" id="KW-0493">Microtubule</keyword>
<comment type="similarity">
    <text evidence="4 14">Belongs to the tubulin family.</text>
</comment>
<evidence type="ECO:0000256" key="14">
    <source>
        <dbReference type="RuleBase" id="RU000352"/>
    </source>
</evidence>
<keyword evidence="10" id="KW-0539">Nucleus</keyword>
<evidence type="ECO:0000256" key="1">
    <source>
        <dbReference type="ARBA" id="ARBA00004114"/>
    </source>
</evidence>
<keyword evidence="7 14" id="KW-0547">Nucleotide-binding</keyword>
<dbReference type="InterPro" id="IPR036525">
    <property type="entry name" value="Tubulin/FtsZ_GTPase_sf"/>
</dbReference>
<evidence type="ECO:0000313" key="18">
    <source>
        <dbReference type="RefSeq" id="XP_011495718.1"/>
    </source>
</evidence>
<evidence type="ECO:0000256" key="6">
    <source>
        <dbReference type="ARBA" id="ARBA00022701"/>
    </source>
</evidence>
<dbReference type="InterPro" id="IPR023123">
    <property type="entry name" value="Tubulin_C"/>
</dbReference>
<proteinExistence type="inferred from homology"/>
<dbReference type="InterPro" id="IPR000217">
    <property type="entry name" value="Tubulin"/>
</dbReference>
<dbReference type="GO" id="GO:0030030">
    <property type="term" value="P:cell projection organization"/>
    <property type="evidence" value="ECO:0007669"/>
    <property type="project" value="UniProtKB-KW"/>
</dbReference>
<evidence type="ECO:0000256" key="13">
    <source>
        <dbReference type="ARBA" id="ARBA00046149"/>
    </source>
</evidence>
<dbReference type="InterPro" id="IPR003008">
    <property type="entry name" value="Tubulin_FtsZ_GTPase"/>
</dbReference>
<dbReference type="InterPro" id="IPR002967">
    <property type="entry name" value="Delta_tubulin"/>
</dbReference>
<sequence>MLTIQFGQCGNQIGHSLFQHVSNDLDSTDTGISKQANSAYIEESFENWFTSLNKDGKRLARAILVDTEHKVVNKVCSKSSNCWTYRSQNLICQAGGGSANNWAYGSLIKGPQLKDEILDITRREIEKTDCFNGILLLLSSAGGTGSGVGSFTAELLRNEFPNKSIVASIVLPYASGEISVQNYNTMLTLARFTESIDLNLLIQNEQIHTICTNILKNVETKLININDVISKKLCSLFQPVHQSWCGVNFLTSTIACHPSYKLATIKSTPYISPSISQYESFYSWRTYIDHLKQMLQISVLTDTEAKPPSNFLNSKANHLYYKSISNMLLSRGNITENDMMTCDDLRSKNLYVNWNSSSDQLTYLNQERRLLNQDKFLTLVTNNSQIHQTLDGIVDKAWNLYTHSAFLHQYKKFGLEEDDFLEAFAKIENVIKDYKSL</sequence>
<dbReference type="PROSITE" id="PS00227">
    <property type="entry name" value="TUBULIN"/>
    <property type="match status" value="1"/>
</dbReference>
<reference evidence="17 18" key="1">
    <citation type="submission" date="2025-04" db="UniProtKB">
        <authorList>
            <consortium name="RefSeq"/>
        </authorList>
    </citation>
    <scope>IDENTIFICATION</scope>
</reference>
<dbReference type="RefSeq" id="XP_011495719.1">
    <property type="nucleotide sequence ID" value="XM_011497417.1"/>
</dbReference>
<evidence type="ECO:0000256" key="10">
    <source>
        <dbReference type="ARBA" id="ARBA00023242"/>
    </source>
</evidence>
<protein>
    <recommendedName>
        <fullName evidence="5">Tubulin delta chain</fullName>
    </recommendedName>
    <alternativeName>
        <fullName evidence="12">Delta-tubulin</fullName>
    </alternativeName>
</protein>
<dbReference type="InterPro" id="IPR017975">
    <property type="entry name" value="Tubulin_CS"/>
</dbReference>
<dbReference type="GO" id="GO:0005525">
    <property type="term" value="F:GTP binding"/>
    <property type="evidence" value="ECO:0007669"/>
    <property type="project" value="UniProtKB-UniRule"/>
</dbReference>
<name>A0AAJ6VMZ1_9HYME</name>
<dbReference type="KEGG" id="csol:105360506"/>
<feature type="domain" description="Tubulin/FtsZ GTPase" evidence="15">
    <location>
        <begin position="49"/>
        <end position="244"/>
    </location>
</feature>
<evidence type="ECO:0000256" key="8">
    <source>
        <dbReference type="ARBA" id="ARBA00022794"/>
    </source>
</evidence>
<organism evidence="16 17">
    <name type="scientific">Ceratosolen solmsi marchali</name>
    <dbReference type="NCBI Taxonomy" id="326594"/>
    <lineage>
        <taxon>Eukaryota</taxon>
        <taxon>Metazoa</taxon>
        <taxon>Ecdysozoa</taxon>
        <taxon>Arthropoda</taxon>
        <taxon>Hexapoda</taxon>
        <taxon>Insecta</taxon>
        <taxon>Pterygota</taxon>
        <taxon>Neoptera</taxon>
        <taxon>Endopterygota</taxon>
        <taxon>Hymenoptera</taxon>
        <taxon>Apocrita</taxon>
        <taxon>Proctotrupomorpha</taxon>
        <taxon>Chalcidoidea</taxon>
        <taxon>Agaonidae</taxon>
        <taxon>Agaoninae</taxon>
        <taxon>Ceratosolen</taxon>
    </lineage>
</organism>
<dbReference type="CDD" id="cd02189">
    <property type="entry name" value="delta_zeta_tubulin-like"/>
    <property type="match status" value="1"/>
</dbReference>
<evidence type="ECO:0000313" key="19">
    <source>
        <dbReference type="RefSeq" id="XP_011495719.1"/>
    </source>
</evidence>
<dbReference type="Gene3D" id="3.40.50.1440">
    <property type="entry name" value="Tubulin/FtsZ, GTPase domain"/>
    <property type="match status" value="1"/>
</dbReference>
<dbReference type="PANTHER" id="PTHR11588">
    <property type="entry name" value="TUBULIN"/>
    <property type="match status" value="1"/>
</dbReference>
<dbReference type="GO" id="GO:0005929">
    <property type="term" value="C:cilium"/>
    <property type="evidence" value="ECO:0007669"/>
    <property type="project" value="UniProtKB-SubCell"/>
</dbReference>
<comment type="subcellular location">
    <subcellularLocation>
        <location evidence="3">Cell projection</location>
        <location evidence="3">Cilium</location>
    </subcellularLocation>
    <subcellularLocation>
        <location evidence="1">Cytoplasm</location>
        <location evidence="1">Cytoskeleton</location>
        <location evidence="1">Microtubule organizing center</location>
        <location evidence="1">Centrosome</location>
        <location evidence="1">Centriole</location>
    </subcellularLocation>
    <subcellularLocation>
        <location evidence="2">Nucleus</location>
    </subcellularLocation>
</comment>
<dbReference type="SUPFAM" id="SSF52490">
    <property type="entry name" value="Tubulin nucleotide-binding domain-like"/>
    <property type="match status" value="1"/>
</dbReference>
<dbReference type="Gene3D" id="1.10.287.600">
    <property type="entry name" value="Helix hairpin bin"/>
    <property type="match status" value="1"/>
</dbReference>
<keyword evidence="8" id="KW-0970">Cilium biogenesis/degradation</keyword>
<dbReference type="Proteomes" id="UP000695007">
    <property type="component" value="Unplaced"/>
</dbReference>
<evidence type="ECO:0000256" key="9">
    <source>
        <dbReference type="ARBA" id="ARBA00023134"/>
    </source>
</evidence>
<evidence type="ECO:0000256" key="5">
    <source>
        <dbReference type="ARBA" id="ARBA00014184"/>
    </source>
</evidence>
<keyword evidence="9 14" id="KW-0342">GTP-binding</keyword>